<proteinExistence type="predicted"/>
<evidence type="ECO:0000313" key="2">
    <source>
        <dbReference type="Proteomes" id="UP000063308"/>
    </source>
</evidence>
<name>A0A0E4FUR4_9BRAD</name>
<dbReference type="RefSeq" id="WP_171901199.1">
    <property type="nucleotide sequence ID" value="NZ_CP126038.1"/>
</dbReference>
<reference evidence="1 2" key="1">
    <citation type="submission" date="2014-11" db="EMBL/GenBank/DDBJ databases">
        <title>Symbiosis island explosion on the genome of extra-slow-growing strains of soybean bradyrhizobia with massive insertion sequences.</title>
        <authorList>
            <person name="Iida T."/>
            <person name="Minamisawa K."/>
        </authorList>
    </citation>
    <scope>NUCLEOTIDE SEQUENCE [LARGE SCALE GENOMIC DNA]</scope>
    <source>
        <strain evidence="1 2">NK6</strain>
    </source>
</reference>
<dbReference type="Proteomes" id="UP000063308">
    <property type="component" value="Chromosome"/>
</dbReference>
<dbReference type="AlphaFoldDB" id="A0A0E4FUR4"/>
<organism evidence="1 2">
    <name type="scientific">Bradyrhizobium diazoefficiens</name>
    <dbReference type="NCBI Taxonomy" id="1355477"/>
    <lineage>
        <taxon>Bacteria</taxon>
        <taxon>Pseudomonadati</taxon>
        <taxon>Pseudomonadota</taxon>
        <taxon>Alphaproteobacteria</taxon>
        <taxon>Hyphomicrobiales</taxon>
        <taxon>Nitrobacteraceae</taxon>
        <taxon>Bradyrhizobium</taxon>
    </lineage>
</organism>
<gene>
    <name evidence="1" type="ORF">NK6_4982</name>
</gene>
<accession>A0A0E4FUR4</accession>
<dbReference type="EMBL" id="AP014685">
    <property type="protein sequence ID" value="BAR58141.1"/>
    <property type="molecule type" value="Genomic_DNA"/>
</dbReference>
<sequence>MSNDFDPQVQAEAAMKEAVNADGFERQRWIRVAQAWLELARPHLGPLSPEPAS</sequence>
<evidence type="ECO:0000313" key="1">
    <source>
        <dbReference type="EMBL" id="BAR58141.1"/>
    </source>
</evidence>
<protein>
    <submittedName>
        <fullName evidence="1">Uncharacterized protein</fullName>
    </submittedName>
</protein>